<reference evidence="1 2" key="1">
    <citation type="journal article" date="2008" name="PLoS Genet.">
        <title>Genomic islands in the pathogenic filamentous fungus Aspergillus fumigatus.</title>
        <authorList>
            <person name="Fedorova N.D."/>
            <person name="Khaldi N."/>
            <person name="Joardar V.S."/>
            <person name="Maiti R."/>
            <person name="Amedeo P."/>
            <person name="Anderson M.J."/>
            <person name="Crabtree J."/>
            <person name="Silva J.C."/>
            <person name="Badger J.H."/>
            <person name="Albarraq A."/>
            <person name="Angiuoli S."/>
            <person name="Bussey H."/>
            <person name="Bowyer P."/>
            <person name="Cotty P.J."/>
            <person name="Dyer P.S."/>
            <person name="Egan A."/>
            <person name="Galens K."/>
            <person name="Fraser-Liggett C.M."/>
            <person name="Haas B.J."/>
            <person name="Inman J.M."/>
            <person name="Kent R."/>
            <person name="Lemieux S."/>
            <person name="Malavazi I."/>
            <person name="Orvis J."/>
            <person name="Roemer T."/>
            <person name="Ronning C.M."/>
            <person name="Sundaram J.P."/>
            <person name="Sutton G."/>
            <person name="Turner G."/>
            <person name="Venter J.C."/>
            <person name="White O.R."/>
            <person name="Whitty B.R."/>
            <person name="Youngman P."/>
            <person name="Wolfe K.H."/>
            <person name="Goldman G.H."/>
            <person name="Wortman J.R."/>
            <person name="Jiang B."/>
            <person name="Denning D.W."/>
            <person name="Nierman W.C."/>
        </authorList>
    </citation>
    <scope>NUCLEOTIDE SEQUENCE [LARGE SCALE GENOMIC DNA]</scope>
    <source>
        <strain evidence="2">CBS 144.89 / FGSC A1163 / CEA10</strain>
    </source>
</reference>
<protein>
    <submittedName>
        <fullName evidence="1">Uncharacterized protein</fullName>
    </submittedName>
</protein>
<dbReference type="InterPro" id="IPR027417">
    <property type="entry name" value="P-loop_NTPase"/>
</dbReference>
<dbReference type="GO" id="GO:0016020">
    <property type="term" value="C:membrane"/>
    <property type="evidence" value="ECO:0007669"/>
    <property type="project" value="TreeGrafter"/>
</dbReference>
<organism evidence="1 2">
    <name type="scientific">Aspergillus fumigatus (strain CBS 144.89 / FGSC A1163 / CEA10)</name>
    <name type="common">Neosartorya fumigata</name>
    <dbReference type="NCBI Taxonomy" id="451804"/>
    <lineage>
        <taxon>Eukaryota</taxon>
        <taxon>Fungi</taxon>
        <taxon>Dikarya</taxon>
        <taxon>Ascomycota</taxon>
        <taxon>Pezizomycotina</taxon>
        <taxon>Eurotiomycetes</taxon>
        <taxon>Eurotiomycetidae</taxon>
        <taxon>Eurotiales</taxon>
        <taxon>Aspergillaceae</taxon>
        <taxon>Aspergillus</taxon>
        <taxon>Aspergillus subgen. Fumigati</taxon>
    </lineage>
</organism>
<dbReference type="HOGENOM" id="CLU_1454062_0_0_1"/>
<name>B0Y5B3_ASPFC</name>
<dbReference type="PANTHER" id="PTHR24221:SF420">
    <property type="entry name" value="ABC MULTIDRUG TRANSPORTER ATRC"/>
    <property type="match status" value="1"/>
</dbReference>
<dbReference type="Proteomes" id="UP000001699">
    <property type="component" value="Unassembled WGS sequence"/>
</dbReference>
<accession>B0Y5B3</accession>
<dbReference type="GO" id="GO:0042626">
    <property type="term" value="F:ATPase-coupled transmembrane transporter activity"/>
    <property type="evidence" value="ECO:0007669"/>
    <property type="project" value="TreeGrafter"/>
</dbReference>
<dbReference type="AlphaFoldDB" id="B0Y5B3"/>
<sequence length="186" mass="20450">MVFLFDRFSDPTSSTININGSAPLTKISHRLYHNRIALVQQEATLFPSSFCENIAAALDVGPEEQALVRDDALKAACCAANVWDFVSSPPEGLSLIVAREVASFLEDKDRGSPSRVRSSVSLVSSCSIKRLLPLVPSLSDMVQADVRRSEPRPEHHGLGPYCGLHSHFSIHFDLPIRQSRCIPILI</sequence>
<evidence type="ECO:0000313" key="2">
    <source>
        <dbReference type="Proteomes" id="UP000001699"/>
    </source>
</evidence>
<proteinExistence type="predicted"/>
<keyword evidence="2" id="KW-1185">Reference proteome</keyword>
<dbReference type="PANTHER" id="PTHR24221">
    <property type="entry name" value="ATP-BINDING CASSETTE SUB-FAMILY B"/>
    <property type="match status" value="1"/>
</dbReference>
<gene>
    <name evidence="1" type="ORF">AFUB_072020</name>
</gene>
<dbReference type="Gene3D" id="3.40.50.300">
    <property type="entry name" value="P-loop containing nucleotide triphosphate hydrolases"/>
    <property type="match status" value="1"/>
</dbReference>
<dbReference type="VEuPathDB" id="FungiDB:AFUB_072020"/>
<dbReference type="EMBL" id="DS499598">
    <property type="protein sequence ID" value="EDP50862.1"/>
    <property type="molecule type" value="Genomic_DNA"/>
</dbReference>
<dbReference type="InterPro" id="IPR039421">
    <property type="entry name" value="Type_1_exporter"/>
</dbReference>
<dbReference type="SUPFAM" id="SSF52540">
    <property type="entry name" value="P-loop containing nucleoside triphosphate hydrolases"/>
    <property type="match status" value="1"/>
</dbReference>
<evidence type="ECO:0000313" key="1">
    <source>
        <dbReference type="EMBL" id="EDP50862.1"/>
    </source>
</evidence>